<feature type="transmembrane region" description="Helical" evidence="6">
    <location>
        <begin position="150"/>
        <end position="175"/>
    </location>
</feature>
<dbReference type="Gene3D" id="1.20.1250.20">
    <property type="entry name" value="MFS general substrate transporter like domains"/>
    <property type="match status" value="2"/>
</dbReference>
<evidence type="ECO:0000256" key="6">
    <source>
        <dbReference type="SAM" id="Phobius"/>
    </source>
</evidence>
<feature type="transmembrane region" description="Helical" evidence="6">
    <location>
        <begin position="66"/>
        <end position="86"/>
    </location>
</feature>
<dbReference type="InterPro" id="IPR011701">
    <property type="entry name" value="MFS"/>
</dbReference>
<proteinExistence type="predicted"/>
<gene>
    <name evidence="8" type="ORF">J1C47_11450</name>
</gene>
<feature type="transmembrane region" description="Helical" evidence="6">
    <location>
        <begin position="243"/>
        <end position="263"/>
    </location>
</feature>
<name>A0ABS3J3L7_9HYPH</name>
<feature type="transmembrane region" description="Helical" evidence="6">
    <location>
        <begin position="92"/>
        <end position="112"/>
    </location>
</feature>
<dbReference type="InterPro" id="IPR020846">
    <property type="entry name" value="MFS_dom"/>
</dbReference>
<evidence type="ECO:0000256" key="5">
    <source>
        <dbReference type="ARBA" id="ARBA00023136"/>
    </source>
</evidence>
<comment type="caution">
    <text evidence="8">The sequence shown here is derived from an EMBL/GenBank/DDBJ whole genome shotgun (WGS) entry which is preliminary data.</text>
</comment>
<dbReference type="InterPro" id="IPR050189">
    <property type="entry name" value="MFS_Efflux_Transporters"/>
</dbReference>
<evidence type="ECO:0000313" key="9">
    <source>
        <dbReference type="Proteomes" id="UP000664288"/>
    </source>
</evidence>
<comment type="subcellular location">
    <subcellularLocation>
        <location evidence="1">Cell membrane</location>
        <topology evidence="1">Multi-pass membrane protein</topology>
    </subcellularLocation>
</comment>
<feature type="transmembrane region" description="Helical" evidence="6">
    <location>
        <begin position="215"/>
        <end position="237"/>
    </location>
</feature>
<dbReference type="PANTHER" id="PTHR43124">
    <property type="entry name" value="PURINE EFFLUX PUMP PBUE"/>
    <property type="match status" value="1"/>
</dbReference>
<evidence type="ECO:0000313" key="8">
    <source>
        <dbReference type="EMBL" id="MBO0904257.1"/>
    </source>
</evidence>
<reference evidence="8 9" key="1">
    <citation type="submission" date="2021-03" db="EMBL/GenBank/DDBJ databases">
        <title>Whole genome sequence of Jiella sp. MQZ13P-4.</title>
        <authorList>
            <person name="Tuo L."/>
        </authorList>
    </citation>
    <scope>NUCLEOTIDE SEQUENCE [LARGE SCALE GENOMIC DNA]</scope>
    <source>
        <strain evidence="8 9">MQZ13P-4</strain>
    </source>
</reference>
<dbReference type="PROSITE" id="PS50850">
    <property type="entry name" value="MFS"/>
    <property type="match status" value="1"/>
</dbReference>
<keyword evidence="4 6" id="KW-1133">Transmembrane helix</keyword>
<dbReference type="Pfam" id="PF07690">
    <property type="entry name" value="MFS_1"/>
    <property type="match status" value="1"/>
</dbReference>
<dbReference type="SUPFAM" id="SSF103473">
    <property type="entry name" value="MFS general substrate transporter"/>
    <property type="match status" value="1"/>
</dbReference>
<dbReference type="Proteomes" id="UP000664288">
    <property type="component" value="Unassembled WGS sequence"/>
</dbReference>
<keyword evidence="5 6" id="KW-0472">Membrane</keyword>
<protein>
    <submittedName>
        <fullName evidence="8">MFS transporter</fullName>
    </submittedName>
</protein>
<organism evidence="8 9">
    <name type="scientific">Jiella sonneratiae</name>
    <dbReference type="NCBI Taxonomy" id="2816856"/>
    <lineage>
        <taxon>Bacteria</taxon>
        <taxon>Pseudomonadati</taxon>
        <taxon>Pseudomonadota</taxon>
        <taxon>Alphaproteobacteria</taxon>
        <taxon>Hyphomicrobiales</taxon>
        <taxon>Aurantimonadaceae</taxon>
        <taxon>Jiella</taxon>
    </lineage>
</organism>
<dbReference type="PANTHER" id="PTHR43124:SF3">
    <property type="entry name" value="CHLORAMPHENICOL EFFLUX PUMP RV0191"/>
    <property type="match status" value="1"/>
</dbReference>
<evidence type="ECO:0000256" key="3">
    <source>
        <dbReference type="ARBA" id="ARBA00022692"/>
    </source>
</evidence>
<feature type="transmembrane region" description="Helical" evidence="6">
    <location>
        <begin position="328"/>
        <end position="351"/>
    </location>
</feature>
<accession>A0ABS3J3L7</accession>
<keyword evidence="9" id="KW-1185">Reference proteome</keyword>
<keyword evidence="2" id="KW-1003">Cell membrane</keyword>
<evidence type="ECO:0000256" key="1">
    <source>
        <dbReference type="ARBA" id="ARBA00004651"/>
    </source>
</evidence>
<feature type="transmembrane region" description="Helical" evidence="6">
    <location>
        <begin position="37"/>
        <end position="59"/>
    </location>
</feature>
<keyword evidence="3 6" id="KW-0812">Transmembrane</keyword>
<evidence type="ECO:0000256" key="4">
    <source>
        <dbReference type="ARBA" id="ARBA00022989"/>
    </source>
</evidence>
<evidence type="ECO:0000259" key="7">
    <source>
        <dbReference type="PROSITE" id="PS50850"/>
    </source>
</evidence>
<feature type="transmembrane region" description="Helical" evidence="6">
    <location>
        <begin position="270"/>
        <end position="290"/>
    </location>
</feature>
<feature type="transmembrane region" description="Helical" evidence="6">
    <location>
        <begin position="296"/>
        <end position="316"/>
    </location>
</feature>
<feature type="transmembrane region" description="Helical" evidence="6">
    <location>
        <begin position="124"/>
        <end position="144"/>
    </location>
</feature>
<feature type="domain" description="Major facilitator superfamily (MFS) profile" evidence="7">
    <location>
        <begin position="1"/>
        <end position="387"/>
    </location>
</feature>
<sequence length="396" mass="41072">MLALICVGVVGALATWFSATAVIPELIAAWSLGPSEAAWLTNAVQLGFVVGAIGSSLVNLPDIVRLPVLMAGAACLAALANAALLAGASPAIAILARFVTGIALAGVYPPALKLLATWFRRGRGLALGFLIGALTLGSAMPHLVRAVTDGVAWQAVIAATSVSTLLSGVLFLLALREGPYGFGRATFDPRQCLRVFTDRPLWLANLGYFGHMWELYAMWAWLLAFVTAIDAAGVTPLPFGSPSMLAFVVVGSGVAGCLLGGWLSDRIGRCLTCIGMMTVSGACAFLIGFVFDGPSWLLAVVALVWGIAIIGDSAQFSAAVTELADQRFVGTALTLQLGIGFALTVVSIWIMPILAGLLGSWRWVFLALVPGPVIGALAMAALRRLPEATRLAGGAR</sequence>
<dbReference type="EMBL" id="JAFMPY010000010">
    <property type="protein sequence ID" value="MBO0904257.1"/>
    <property type="molecule type" value="Genomic_DNA"/>
</dbReference>
<dbReference type="InterPro" id="IPR036259">
    <property type="entry name" value="MFS_trans_sf"/>
</dbReference>
<feature type="transmembrane region" description="Helical" evidence="6">
    <location>
        <begin position="363"/>
        <end position="382"/>
    </location>
</feature>
<evidence type="ECO:0000256" key="2">
    <source>
        <dbReference type="ARBA" id="ARBA00022475"/>
    </source>
</evidence>